<reference evidence="1 2" key="1">
    <citation type="submission" date="2019-03" db="EMBL/GenBank/DDBJ databases">
        <title>Draft genome sequences of novel Actinobacteria.</title>
        <authorList>
            <person name="Sahin N."/>
            <person name="Ay H."/>
            <person name="Saygin H."/>
        </authorList>
    </citation>
    <scope>NUCLEOTIDE SEQUENCE [LARGE SCALE GENOMIC DNA]</scope>
    <source>
        <strain evidence="1 2">5K138</strain>
    </source>
</reference>
<dbReference type="InParanoid" id="A0A4R5DDT1"/>
<dbReference type="EMBL" id="SMKZ01000015">
    <property type="protein sequence ID" value="TDE10120.1"/>
    <property type="molecule type" value="Genomic_DNA"/>
</dbReference>
<dbReference type="Proteomes" id="UP000294739">
    <property type="component" value="Unassembled WGS sequence"/>
</dbReference>
<gene>
    <name evidence="1" type="ORF">E1269_12430</name>
</gene>
<dbReference type="InterPro" id="IPR046485">
    <property type="entry name" value="DUF6578"/>
</dbReference>
<accession>A0A4R5DDT1</accession>
<evidence type="ECO:0000313" key="1">
    <source>
        <dbReference type="EMBL" id="TDE10120.1"/>
    </source>
</evidence>
<dbReference type="AlphaFoldDB" id="A0A4R5DDT1"/>
<keyword evidence="2" id="KW-1185">Reference proteome</keyword>
<evidence type="ECO:0000313" key="2">
    <source>
        <dbReference type="Proteomes" id="UP000294739"/>
    </source>
</evidence>
<proteinExistence type="predicted"/>
<protein>
    <submittedName>
        <fullName evidence="1">Uncharacterized protein</fullName>
    </submittedName>
</protein>
<sequence>MSWPVLVEEWQFECCGEPFAVGDLVQWQLSLVTDLDRPDDASITVDGVARGTDPGGIGPAGAFLDIGTATVLLRPPRPAGPATVTGVFAEDHHGLVPEALPAVTGRIIRVREISAEFQERDRVRWPVSGTWQLTDLRGFADRSQSSITARRATVDLLVDLAVDV</sequence>
<organism evidence="1 2">
    <name type="scientific">Jiangella asiatica</name>
    <dbReference type="NCBI Taxonomy" id="2530372"/>
    <lineage>
        <taxon>Bacteria</taxon>
        <taxon>Bacillati</taxon>
        <taxon>Actinomycetota</taxon>
        <taxon>Actinomycetes</taxon>
        <taxon>Jiangellales</taxon>
        <taxon>Jiangellaceae</taxon>
        <taxon>Jiangella</taxon>
    </lineage>
</organism>
<dbReference type="Pfam" id="PF20218">
    <property type="entry name" value="DUF6578"/>
    <property type="match status" value="1"/>
</dbReference>
<dbReference type="RefSeq" id="WP_338033571.1">
    <property type="nucleotide sequence ID" value="NZ_SMKZ01000015.1"/>
</dbReference>
<name>A0A4R5DDT1_9ACTN</name>
<comment type="caution">
    <text evidence="1">The sequence shown here is derived from an EMBL/GenBank/DDBJ whole genome shotgun (WGS) entry which is preliminary data.</text>
</comment>